<feature type="domain" description="Fibronectin type-III" evidence="6">
    <location>
        <begin position="30"/>
        <end position="123"/>
    </location>
</feature>
<dbReference type="PANTHER" id="PTHR13817:SF73">
    <property type="entry name" value="FIBRONECTIN TYPE-III DOMAIN-CONTAINING PROTEIN"/>
    <property type="match status" value="1"/>
</dbReference>
<evidence type="ECO:0000313" key="8">
    <source>
        <dbReference type="Proteomes" id="UP001257739"/>
    </source>
</evidence>
<dbReference type="PRINTS" id="PR00014">
    <property type="entry name" value="FNTYPEIII"/>
</dbReference>
<sequence>MKISPVAFRLTAIVTAIVLVTSAPALAASKPSAPRSPSATAGDTNVTLRWTKPSTSGGKAIDHYAVQQYYSSAWHTVKTTGSTARSWVHTGLTNGLQYTYRIKAHNRIGWSPASTTVLATPRTTPTAPRFVSLAVGDSSATLKWQAPSSSGGASIDNYFVEWSTDGATFGVGISVTELEAVVTGLTPGTRYWFRVRAHNAAGYGTSTGVGHLDALTVPGDPGLVGINTSEEPEQGSLFLNWGWSAGPGAPLDRFQVQYSTEEDFDSDYLWYGPSTETTEVKLSDLEIGTQYWVRVRAINEIGWSAWAIGGPFVPPPGTPSVPLSLTAVPTMSGGGAAWVAPASDGGAPIDRYELEIRPNGLGTSQDLVTSNTSRLFAANEGESYLIRVRACHIAWTCGPWTNATPFYKPYS</sequence>
<dbReference type="InterPro" id="IPR050964">
    <property type="entry name" value="Striated_Muscle_Regulatory"/>
</dbReference>
<keyword evidence="1" id="KW-0677">Repeat</keyword>
<feature type="domain" description="Fibronectin type-III" evidence="6">
    <location>
        <begin position="220"/>
        <end position="317"/>
    </location>
</feature>
<feature type="compositionally biased region" description="Polar residues" evidence="4">
    <location>
        <begin position="42"/>
        <end position="51"/>
    </location>
</feature>
<keyword evidence="3" id="KW-0624">Polysaccharide degradation</keyword>
<feature type="compositionally biased region" description="Low complexity" evidence="4">
    <location>
        <begin position="28"/>
        <end position="41"/>
    </location>
</feature>
<comment type="caution">
    <text evidence="7">The sequence shown here is derived from an EMBL/GenBank/DDBJ whole genome shotgun (WGS) entry which is preliminary data.</text>
</comment>
<evidence type="ECO:0000256" key="4">
    <source>
        <dbReference type="SAM" id="MobiDB-lite"/>
    </source>
</evidence>
<dbReference type="CDD" id="cd00063">
    <property type="entry name" value="FN3"/>
    <property type="match status" value="4"/>
</dbReference>
<evidence type="ECO:0000259" key="6">
    <source>
        <dbReference type="PROSITE" id="PS50853"/>
    </source>
</evidence>
<dbReference type="Pfam" id="PF00041">
    <property type="entry name" value="fn3"/>
    <property type="match status" value="3"/>
</dbReference>
<keyword evidence="5" id="KW-0732">Signal</keyword>
<keyword evidence="8" id="KW-1185">Reference proteome</keyword>
<evidence type="ECO:0000256" key="3">
    <source>
        <dbReference type="ARBA" id="ARBA00023326"/>
    </source>
</evidence>
<protein>
    <submittedName>
        <fullName evidence="7">Phage tail protein</fullName>
    </submittedName>
</protein>
<feature type="signal peptide" evidence="5">
    <location>
        <begin position="1"/>
        <end position="27"/>
    </location>
</feature>
<dbReference type="Gene3D" id="2.60.40.10">
    <property type="entry name" value="Immunoglobulins"/>
    <property type="match status" value="4"/>
</dbReference>
<dbReference type="Proteomes" id="UP001257739">
    <property type="component" value="Unassembled WGS sequence"/>
</dbReference>
<feature type="domain" description="Fibronectin type-III" evidence="6">
    <location>
        <begin position="319"/>
        <end position="411"/>
    </location>
</feature>
<dbReference type="PANTHER" id="PTHR13817">
    <property type="entry name" value="TITIN"/>
    <property type="match status" value="1"/>
</dbReference>
<proteinExistence type="predicted"/>
<accession>A0ABU1URZ1</accession>
<feature type="chain" id="PRO_5046904183" evidence="5">
    <location>
        <begin position="28"/>
        <end position="411"/>
    </location>
</feature>
<dbReference type="EMBL" id="JAVDWH010000001">
    <property type="protein sequence ID" value="MDR7087957.1"/>
    <property type="molecule type" value="Genomic_DNA"/>
</dbReference>
<feature type="region of interest" description="Disordered" evidence="4">
    <location>
        <begin position="28"/>
        <end position="51"/>
    </location>
</feature>
<evidence type="ECO:0000256" key="2">
    <source>
        <dbReference type="ARBA" id="ARBA00023295"/>
    </source>
</evidence>
<organism evidence="7 8">
    <name type="scientific">Aeromicrobium panaciterrae</name>
    <dbReference type="NCBI Taxonomy" id="363861"/>
    <lineage>
        <taxon>Bacteria</taxon>
        <taxon>Bacillati</taxon>
        <taxon>Actinomycetota</taxon>
        <taxon>Actinomycetes</taxon>
        <taxon>Propionibacteriales</taxon>
        <taxon>Nocardioidaceae</taxon>
        <taxon>Aeromicrobium</taxon>
    </lineage>
</organism>
<keyword evidence="2" id="KW-0326">Glycosidase</keyword>
<evidence type="ECO:0000256" key="5">
    <source>
        <dbReference type="SAM" id="SignalP"/>
    </source>
</evidence>
<keyword evidence="2" id="KW-0378">Hydrolase</keyword>
<name>A0ABU1URZ1_9ACTN</name>
<dbReference type="RefSeq" id="WP_309972179.1">
    <property type="nucleotide sequence ID" value="NZ_JAVDWH010000001.1"/>
</dbReference>
<dbReference type="InterPro" id="IPR036116">
    <property type="entry name" value="FN3_sf"/>
</dbReference>
<reference evidence="7 8" key="1">
    <citation type="submission" date="2023-07" db="EMBL/GenBank/DDBJ databases">
        <title>Sorghum-associated microbial communities from plants grown in Nebraska, USA.</title>
        <authorList>
            <person name="Schachtman D."/>
        </authorList>
    </citation>
    <scope>NUCLEOTIDE SEQUENCE [LARGE SCALE GENOMIC DNA]</scope>
    <source>
        <strain evidence="7 8">BE248</strain>
    </source>
</reference>
<dbReference type="InterPro" id="IPR013783">
    <property type="entry name" value="Ig-like_fold"/>
</dbReference>
<dbReference type="SMART" id="SM00060">
    <property type="entry name" value="FN3"/>
    <property type="match status" value="4"/>
</dbReference>
<evidence type="ECO:0000256" key="1">
    <source>
        <dbReference type="ARBA" id="ARBA00022737"/>
    </source>
</evidence>
<evidence type="ECO:0000313" key="7">
    <source>
        <dbReference type="EMBL" id="MDR7087957.1"/>
    </source>
</evidence>
<dbReference type="SUPFAM" id="SSF49265">
    <property type="entry name" value="Fibronectin type III"/>
    <property type="match status" value="2"/>
</dbReference>
<dbReference type="PROSITE" id="PS50853">
    <property type="entry name" value="FN3"/>
    <property type="match status" value="4"/>
</dbReference>
<feature type="domain" description="Fibronectin type-III" evidence="6">
    <location>
        <begin position="124"/>
        <end position="219"/>
    </location>
</feature>
<keyword evidence="3" id="KW-0119">Carbohydrate metabolism</keyword>
<dbReference type="InterPro" id="IPR003961">
    <property type="entry name" value="FN3_dom"/>
</dbReference>
<gene>
    <name evidence="7" type="ORF">J2X11_002796</name>
</gene>